<sequence>MNKKTGSILIILIVGAIFTFASQRAIDSNVEFYLYKLFEMIGVVAISGIFIISVYLGEELKNTLIYSFGKIFLALVAFKFLYILNLEKDVVNGLKGLQPLVFLNIFSKLLIIYSLIFSVVGKKKLKNIFSKAWMWINIILIMVSLLIFVKVKNAQSPVFLLSQTSSTSLYTFSEFLIIMGIAILLYMSYKNFYFKHTKSFQVFILLFAGGEAILLLFKRKGVLFSEALQNAAMLYLFIAIF</sequence>
<evidence type="ECO:0000256" key="1">
    <source>
        <dbReference type="SAM" id="Phobius"/>
    </source>
</evidence>
<feature type="transmembrane region" description="Helical" evidence="1">
    <location>
        <begin position="96"/>
        <end position="120"/>
    </location>
</feature>
<accession>A0ABZ0U3X3</accession>
<evidence type="ECO:0000313" key="2">
    <source>
        <dbReference type="EMBL" id="WPX09298.1"/>
    </source>
</evidence>
<name>A0ABZ0U3X3_9FIRM</name>
<feature type="transmembrane region" description="Helical" evidence="1">
    <location>
        <begin position="63"/>
        <end position="84"/>
    </location>
</feature>
<keyword evidence="3" id="KW-1185">Reference proteome</keyword>
<gene>
    <name evidence="2" type="ORF">SOJ16_000496</name>
</gene>
<organism evidence="2 3">
    <name type="scientific">Anaerocellum danielii</name>
    <dbReference type="NCBI Taxonomy" id="1387557"/>
    <lineage>
        <taxon>Bacteria</taxon>
        <taxon>Bacillati</taxon>
        <taxon>Bacillota</taxon>
        <taxon>Bacillota incertae sedis</taxon>
        <taxon>Caldicellulosiruptorales</taxon>
        <taxon>Caldicellulosiruptoraceae</taxon>
        <taxon>Anaerocellum</taxon>
    </lineage>
</organism>
<evidence type="ECO:0000313" key="3">
    <source>
        <dbReference type="Proteomes" id="UP001322744"/>
    </source>
</evidence>
<keyword evidence="1" id="KW-1133">Transmembrane helix</keyword>
<feature type="transmembrane region" description="Helical" evidence="1">
    <location>
        <begin position="7"/>
        <end position="26"/>
    </location>
</feature>
<dbReference type="Proteomes" id="UP001322744">
    <property type="component" value="Chromosome"/>
</dbReference>
<reference evidence="2 3" key="1">
    <citation type="submission" date="2023-12" db="EMBL/GenBank/DDBJ databases">
        <authorList>
            <person name="Manesh M.J.H."/>
            <person name="Bing R.G."/>
            <person name="Willard D.J."/>
            <person name="Kelly R.M."/>
        </authorList>
    </citation>
    <scope>NUCLEOTIDE SEQUENCE [LARGE SCALE GENOMIC DNA]</scope>
    <source>
        <strain evidence="2 3">DSM 8977</strain>
    </source>
</reference>
<keyword evidence="1" id="KW-0472">Membrane</keyword>
<keyword evidence="1" id="KW-0812">Transmembrane</keyword>
<dbReference type="EMBL" id="CP139957">
    <property type="protein sequence ID" value="WPX09298.1"/>
    <property type="molecule type" value="Genomic_DNA"/>
</dbReference>
<feature type="transmembrane region" description="Helical" evidence="1">
    <location>
        <begin position="169"/>
        <end position="187"/>
    </location>
</feature>
<feature type="transmembrane region" description="Helical" evidence="1">
    <location>
        <begin position="199"/>
        <end position="217"/>
    </location>
</feature>
<feature type="transmembrane region" description="Helical" evidence="1">
    <location>
        <begin position="132"/>
        <end position="149"/>
    </location>
</feature>
<protein>
    <submittedName>
        <fullName evidence="2">Uncharacterized protein</fullName>
    </submittedName>
</protein>
<proteinExistence type="predicted"/>
<feature type="transmembrane region" description="Helical" evidence="1">
    <location>
        <begin position="32"/>
        <end position="56"/>
    </location>
</feature>